<proteinExistence type="predicted"/>
<keyword evidence="3" id="KW-1185">Reference proteome</keyword>
<reference evidence="2" key="1">
    <citation type="journal article" date="2020" name="Stud. Mycol.">
        <title>101 Dothideomycetes genomes: a test case for predicting lifestyles and emergence of pathogens.</title>
        <authorList>
            <person name="Haridas S."/>
            <person name="Albert R."/>
            <person name="Binder M."/>
            <person name="Bloem J."/>
            <person name="Labutti K."/>
            <person name="Salamov A."/>
            <person name="Andreopoulos B."/>
            <person name="Baker S."/>
            <person name="Barry K."/>
            <person name="Bills G."/>
            <person name="Bluhm B."/>
            <person name="Cannon C."/>
            <person name="Castanera R."/>
            <person name="Culley D."/>
            <person name="Daum C."/>
            <person name="Ezra D."/>
            <person name="Gonzalez J."/>
            <person name="Henrissat B."/>
            <person name="Kuo A."/>
            <person name="Liang C."/>
            <person name="Lipzen A."/>
            <person name="Lutzoni F."/>
            <person name="Magnuson J."/>
            <person name="Mondo S."/>
            <person name="Nolan M."/>
            <person name="Ohm R."/>
            <person name="Pangilinan J."/>
            <person name="Park H.-J."/>
            <person name="Ramirez L."/>
            <person name="Alfaro M."/>
            <person name="Sun H."/>
            <person name="Tritt A."/>
            <person name="Yoshinaga Y."/>
            <person name="Zwiers L.-H."/>
            <person name="Turgeon B."/>
            <person name="Goodwin S."/>
            <person name="Spatafora J."/>
            <person name="Crous P."/>
            <person name="Grigoriev I."/>
        </authorList>
    </citation>
    <scope>NUCLEOTIDE SEQUENCE</scope>
    <source>
        <strain evidence="2">CBS 115976</strain>
    </source>
</reference>
<evidence type="ECO:0000256" key="1">
    <source>
        <dbReference type="SAM" id="Phobius"/>
    </source>
</evidence>
<dbReference type="AlphaFoldDB" id="A0A6A6UA11"/>
<keyword evidence="1" id="KW-0472">Membrane</keyword>
<gene>
    <name evidence="2" type="ORF">BT63DRAFT_424809</name>
</gene>
<keyword evidence="1" id="KW-0812">Transmembrane</keyword>
<name>A0A6A6UA11_9PEZI</name>
<sequence>MHRRGTTPTPSNITGNLGTPGSMQRLQRAAAACVALGSGFWLWLLVCAEPCNSTIIRF</sequence>
<dbReference type="EMBL" id="MU004235">
    <property type="protein sequence ID" value="KAF2669099.1"/>
    <property type="molecule type" value="Genomic_DNA"/>
</dbReference>
<evidence type="ECO:0000313" key="3">
    <source>
        <dbReference type="Proteomes" id="UP000799302"/>
    </source>
</evidence>
<evidence type="ECO:0000313" key="2">
    <source>
        <dbReference type="EMBL" id="KAF2669099.1"/>
    </source>
</evidence>
<accession>A0A6A6UA11</accession>
<organism evidence="2 3">
    <name type="scientific">Microthyrium microscopicum</name>
    <dbReference type="NCBI Taxonomy" id="703497"/>
    <lineage>
        <taxon>Eukaryota</taxon>
        <taxon>Fungi</taxon>
        <taxon>Dikarya</taxon>
        <taxon>Ascomycota</taxon>
        <taxon>Pezizomycotina</taxon>
        <taxon>Dothideomycetes</taxon>
        <taxon>Dothideomycetes incertae sedis</taxon>
        <taxon>Microthyriales</taxon>
        <taxon>Microthyriaceae</taxon>
        <taxon>Microthyrium</taxon>
    </lineage>
</organism>
<feature type="transmembrane region" description="Helical" evidence="1">
    <location>
        <begin position="29"/>
        <end position="46"/>
    </location>
</feature>
<dbReference type="Proteomes" id="UP000799302">
    <property type="component" value="Unassembled WGS sequence"/>
</dbReference>
<keyword evidence="1" id="KW-1133">Transmembrane helix</keyword>
<protein>
    <submittedName>
        <fullName evidence="2">Uncharacterized protein</fullName>
    </submittedName>
</protein>